<dbReference type="Gene3D" id="3.30.70.100">
    <property type="match status" value="1"/>
</dbReference>
<dbReference type="EMBL" id="BAAAQY010000001">
    <property type="protein sequence ID" value="GAA2224399.1"/>
    <property type="molecule type" value="Genomic_DNA"/>
</dbReference>
<dbReference type="PROSITE" id="PS51725">
    <property type="entry name" value="ABM"/>
    <property type="match status" value="1"/>
</dbReference>
<evidence type="ECO:0000259" key="1">
    <source>
        <dbReference type="PROSITE" id="PS51725"/>
    </source>
</evidence>
<sequence length="102" mass="11421">MTDADERVVLWVELRVRAESVEQFVTVAAELAARSLADEEGCLHYDVVELDAAERVYGIYEVYRDADAVTAHGASEHYAVWKAVAGTFFEEDGKSVRRGRLL</sequence>
<reference evidence="2 3" key="1">
    <citation type="journal article" date="2019" name="Int. J. Syst. Evol. Microbiol.">
        <title>The Global Catalogue of Microorganisms (GCM) 10K type strain sequencing project: providing services to taxonomists for standard genome sequencing and annotation.</title>
        <authorList>
            <consortium name="The Broad Institute Genomics Platform"/>
            <consortium name="The Broad Institute Genome Sequencing Center for Infectious Disease"/>
            <person name="Wu L."/>
            <person name="Ma J."/>
        </authorList>
    </citation>
    <scope>NUCLEOTIDE SEQUENCE [LARGE SCALE GENOMIC DNA]</scope>
    <source>
        <strain evidence="2 3">JCM 16117</strain>
    </source>
</reference>
<organism evidence="2 3">
    <name type="scientific">Herbiconiux moechotypicola</name>
    <dbReference type="NCBI Taxonomy" id="637393"/>
    <lineage>
        <taxon>Bacteria</taxon>
        <taxon>Bacillati</taxon>
        <taxon>Actinomycetota</taxon>
        <taxon>Actinomycetes</taxon>
        <taxon>Micrococcales</taxon>
        <taxon>Microbacteriaceae</taxon>
        <taxon>Herbiconiux</taxon>
    </lineage>
</organism>
<comment type="caution">
    <text evidence="2">The sequence shown here is derived from an EMBL/GenBank/DDBJ whole genome shotgun (WGS) entry which is preliminary data.</text>
</comment>
<dbReference type="InterPro" id="IPR011008">
    <property type="entry name" value="Dimeric_a/b-barrel"/>
</dbReference>
<dbReference type="InterPro" id="IPR007138">
    <property type="entry name" value="ABM_dom"/>
</dbReference>
<dbReference type="RefSeq" id="WP_259477588.1">
    <property type="nucleotide sequence ID" value="NZ_BAAAQY010000001.1"/>
</dbReference>
<gene>
    <name evidence="2" type="ORF">GCM10009851_04780</name>
</gene>
<feature type="domain" description="ABM" evidence="1">
    <location>
        <begin position="8"/>
        <end position="97"/>
    </location>
</feature>
<keyword evidence="3" id="KW-1185">Reference proteome</keyword>
<evidence type="ECO:0000313" key="2">
    <source>
        <dbReference type="EMBL" id="GAA2224399.1"/>
    </source>
</evidence>
<proteinExistence type="predicted"/>
<dbReference type="Pfam" id="PF03992">
    <property type="entry name" value="ABM"/>
    <property type="match status" value="1"/>
</dbReference>
<dbReference type="InterPro" id="IPR050744">
    <property type="entry name" value="AI-2_Isomerase_LsrG"/>
</dbReference>
<protein>
    <recommendedName>
        <fullName evidence="1">ABM domain-containing protein</fullName>
    </recommendedName>
</protein>
<dbReference type="SUPFAM" id="SSF54909">
    <property type="entry name" value="Dimeric alpha+beta barrel"/>
    <property type="match status" value="1"/>
</dbReference>
<name>A0ABN3D9A7_9MICO</name>
<dbReference type="PANTHER" id="PTHR33336">
    <property type="entry name" value="QUINOL MONOOXYGENASE YGIN-RELATED"/>
    <property type="match status" value="1"/>
</dbReference>
<dbReference type="Proteomes" id="UP001500929">
    <property type="component" value="Unassembled WGS sequence"/>
</dbReference>
<dbReference type="PANTHER" id="PTHR33336:SF3">
    <property type="entry name" value="ABM DOMAIN-CONTAINING PROTEIN"/>
    <property type="match status" value="1"/>
</dbReference>
<evidence type="ECO:0000313" key="3">
    <source>
        <dbReference type="Proteomes" id="UP001500929"/>
    </source>
</evidence>
<accession>A0ABN3D9A7</accession>